<comment type="caution">
    <text evidence="2">The sequence shown here is derived from an EMBL/GenBank/DDBJ whole genome shotgun (WGS) entry which is preliminary data.</text>
</comment>
<dbReference type="Proteomes" id="UP000053372">
    <property type="component" value="Unassembled WGS sequence"/>
</dbReference>
<dbReference type="EMBL" id="LMTZ01000060">
    <property type="protein sequence ID" value="KST68502.1"/>
    <property type="molecule type" value="Genomic_DNA"/>
</dbReference>
<dbReference type="InterPro" id="IPR046540">
    <property type="entry name" value="DMFA2_C"/>
</dbReference>
<evidence type="ECO:0000259" key="1">
    <source>
        <dbReference type="Pfam" id="PF20254"/>
    </source>
</evidence>
<evidence type="ECO:0000313" key="2">
    <source>
        <dbReference type="EMBL" id="KST68502.1"/>
    </source>
</evidence>
<organism evidence="2 3">
    <name type="scientific">Mastigocoleus testarum BC008</name>
    <dbReference type="NCBI Taxonomy" id="371196"/>
    <lineage>
        <taxon>Bacteria</taxon>
        <taxon>Bacillati</taxon>
        <taxon>Cyanobacteriota</taxon>
        <taxon>Cyanophyceae</taxon>
        <taxon>Nostocales</taxon>
        <taxon>Hapalosiphonaceae</taxon>
        <taxon>Mastigocoleus</taxon>
    </lineage>
</organism>
<keyword evidence="3" id="KW-1185">Reference proteome</keyword>
<sequence length="750" mass="83625">MIPLIGYSDRLSVAPRMKIEFKVSSNQHLPYDAKLVRVISGDPNPDGVGIREEELPASFTGSYPSRFQPVYLGSYARVKHRDVFSGASSFTVIATIYPTTPNKGEQGIICKYDRYIKAGFALIIDADGCLAGQIGDGKGNEIQVSTGQKLWVRNWYRVWMTFSCDFKSEGKILSVGQLPLKSNYLQDSGASKSIQVKFIPELNTGIDLLIAAMDGVPVAKHFNGKIERPIVLNGAFDRETILKIQNSPTDNLINVIATIGSNPKAIIAVWDFSQNITGTQIIDLGPNKLDGELINLPTRGVTGSNWSGEEMCWRHAPEEYGAIHFHDDDIYDCGWETDFSFTVPEDMHSGVYAARLKCGDVEEMIPFFVRPKPGQPQSDICVLIPTFTYILYGNHARGNTNEVYRERANVWNARPWTPDEHPEYGLSTYNFHSDGSGICYASRSRPMMNMRSGFISIPEFPGSGLRHFPADTHLFAWLEAMGHNFDVITDEDLHEQGFSLIESYKVVLTTTHPEYHTKQSLDALKDYSENGGNLMYLGGNGFYWRIAKHQELDGVYEVRRAEGGIRAWAAEPGEYYHSFDGTYGGLWRRNGRPPQELVGVGFSAQGFMEGTYYRRHRNSKNEKVAWIFADVDEDILGDFGLIGCGAAGYELDRVDYALGTPRNVFVLASSENHNDNFILVHEEQLTHVSNCGGEPDSDLIRADIIYYETPNGGAVFSVGSISFCGSLSHNNYDNNISRITNNVILRAIGD</sequence>
<dbReference type="RefSeq" id="WP_027846331.1">
    <property type="nucleotide sequence ID" value="NZ_LMTZ01000060.1"/>
</dbReference>
<gene>
    <name evidence="2" type="ORF">BC008_01135</name>
</gene>
<feature type="domain" description="N,N-dimethylformamidase beta subunit-like C-terminal" evidence="1">
    <location>
        <begin position="298"/>
        <end position="734"/>
    </location>
</feature>
<name>A0A0V7ZWA3_9CYAN</name>
<accession>A0A0V7ZWA3</accession>
<proteinExistence type="predicted"/>
<dbReference type="InterPro" id="IPR013320">
    <property type="entry name" value="ConA-like_dom_sf"/>
</dbReference>
<protein>
    <recommendedName>
        <fullName evidence="1">N,N-dimethylformamidase beta subunit-like C-terminal domain-containing protein</fullName>
    </recommendedName>
</protein>
<dbReference type="Pfam" id="PF20254">
    <property type="entry name" value="DMFA2_C"/>
    <property type="match status" value="1"/>
</dbReference>
<dbReference type="InterPro" id="IPR029062">
    <property type="entry name" value="Class_I_gatase-like"/>
</dbReference>
<reference evidence="2 3" key="1">
    <citation type="journal article" date="2015" name="Genome Announc.">
        <title>Draft Genome of the Euendolithic (true boring) Cyanobacterium Mastigocoleus testarum strain BC008.</title>
        <authorList>
            <person name="Guida B.S."/>
            <person name="Garcia-Pichel F."/>
        </authorList>
    </citation>
    <scope>NUCLEOTIDE SEQUENCE [LARGE SCALE GENOMIC DNA]</scope>
    <source>
        <strain evidence="2 3">BC008</strain>
    </source>
</reference>
<dbReference type="OrthoDB" id="9770043at2"/>
<dbReference type="AlphaFoldDB" id="A0A0V7ZWA3"/>
<dbReference type="SUPFAM" id="SSF49899">
    <property type="entry name" value="Concanavalin A-like lectins/glucanases"/>
    <property type="match status" value="1"/>
</dbReference>
<dbReference type="SUPFAM" id="SSF52317">
    <property type="entry name" value="Class I glutamine amidotransferase-like"/>
    <property type="match status" value="1"/>
</dbReference>
<evidence type="ECO:0000313" key="3">
    <source>
        <dbReference type="Proteomes" id="UP000053372"/>
    </source>
</evidence>